<sequence>TSGYKFATLIQQLNNIPKKKPPELCVAAKLFNPYKVENGENLR</sequence>
<keyword evidence="2" id="KW-1185">Reference proteome</keyword>
<dbReference type="EMBL" id="CAJVPU010053757">
    <property type="protein sequence ID" value="CAG8765730.1"/>
    <property type="molecule type" value="Genomic_DNA"/>
</dbReference>
<proteinExistence type="predicted"/>
<organism evidence="1 2">
    <name type="scientific">Dentiscutata heterogama</name>
    <dbReference type="NCBI Taxonomy" id="1316150"/>
    <lineage>
        <taxon>Eukaryota</taxon>
        <taxon>Fungi</taxon>
        <taxon>Fungi incertae sedis</taxon>
        <taxon>Mucoromycota</taxon>
        <taxon>Glomeromycotina</taxon>
        <taxon>Glomeromycetes</taxon>
        <taxon>Diversisporales</taxon>
        <taxon>Gigasporaceae</taxon>
        <taxon>Dentiscutata</taxon>
    </lineage>
</organism>
<comment type="caution">
    <text evidence="1">The sequence shown here is derived from an EMBL/GenBank/DDBJ whole genome shotgun (WGS) entry which is preliminary data.</text>
</comment>
<protein>
    <submittedName>
        <fullName evidence="1">11321_t:CDS:1</fullName>
    </submittedName>
</protein>
<accession>A0ACA9QV90</accession>
<gene>
    <name evidence="1" type="ORF">DHETER_LOCUS15552</name>
</gene>
<evidence type="ECO:0000313" key="1">
    <source>
        <dbReference type="EMBL" id="CAG8765730.1"/>
    </source>
</evidence>
<feature type="non-terminal residue" evidence="1">
    <location>
        <position position="43"/>
    </location>
</feature>
<feature type="non-terminal residue" evidence="1">
    <location>
        <position position="1"/>
    </location>
</feature>
<reference evidence="1" key="1">
    <citation type="submission" date="2021-06" db="EMBL/GenBank/DDBJ databases">
        <authorList>
            <person name="Kallberg Y."/>
            <person name="Tangrot J."/>
            <person name="Rosling A."/>
        </authorList>
    </citation>
    <scope>NUCLEOTIDE SEQUENCE</scope>
    <source>
        <strain evidence="1">IL203A</strain>
    </source>
</reference>
<evidence type="ECO:0000313" key="2">
    <source>
        <dbReference type="Proteomes" id="UP000789702"/>
    </source>
</evidence>
<name>A0ACA9QV90_9GLOM</name>
<dbReference type="Proteomes" id="UP000789702">
    <property type="component" value="Unassembled WGS sequence"/>
</dbReference>